<accession>A0A8H6C700</accession>
<dbReference type="AlphaFoldDB" id="A0A8H6C700"/>
<keyword evidence="1" id="KW-0732">Signal</keyword>
<evidence type="ECO:0000313" key="3">
    <source>
        <dbReference type="Proteomes" id="UP000593566"/>
    </source>
</evidence>
<dbReference type="RefSeq" id="XP_037147563.1">
    <property type="nucleotide sequence ID" value="XM_037296989.1"/>
</dbReference>
<reference evidence="2 3" key="1">
    <citation type="journal article" date="2020" name="Genomics">
        <title>Complete, high-quality genomes from long-read metagenomic sequencing of two wolf lichen thalli reveals enigmatic genome architecture.</title>
        <authorList>
            <person name="McKenzie S.K."/>
            <person name="Walston R.F."/>
            <person name="Allen J.L."/>
        </authorList>
    </citation>
    <scope>NUCLEOTIDE SEQUENCE [LARGE SCALE GENOMIC DNA]</scope>
    <source>
        <strain evidence="2">WasteWater1</strain>
    </source>
</reference>
<keyword evidence="3" id="KW-1185">Reference proteome</keyword>
<sequence length="351" mass="35753">MRPFTALSLLLALSGSAFSAPAPENDLKIRNVDECKAVTVIISVLSQYKASATSFCSSFISIPVKTVTSATTTTSTPKPSTVTSTITVTPKVSVTATTTTTPTVIYSITSAPAKRAISPKLAERNINNQPIPSYVSAFASSEISSACSCLSISPSTTTVKTTSTVVGPAPTIIVKTTITASTVTTTISTVTVTASSTVTECANALPTFILKLASPVVLNGAQLEGTYDQIDDGDGELVGFNGLTDPSAAGVLSLTSTGFLMIDSVGQIAFRIPGQTGLQLLLFDPPAEVEASDTPVVCSVATGALTCSDGVNSVLQLCPGFAVTDDLFIGPVVASGCVGVVLDVLPVCIVP</sequence>
<name>A0A8H6C700_9LECA</name>
<organism evidence="2 3">
    <name type="scientific">Letharia lupina</name>
    <dbReference type="NCBI Taxonomy" id="560253"/>
    <lineage>
        <taxon>Eukaryota</taxon>
        <taxon>Fungi</taxon>
        <taxon>Dikarya</taxon>
        <taxon>Ascomycota</taxon>
        <taxon>Pezizomycotina</taxon>
        <taxon>Lecanoromycetes</taxon>
        <taxon>OSLEUM clade</taxon>
        <taxon>Lecanoromycetidae</taxon>
        <taxon>Lecanorales</taxon>
        <taxon>Lecanorineae</taxon>
        <taxon>Parmeliaceae</taxon>
        <taxon>Letharia</taxon>
    </lineage>
</organism>
<gene>
    <name evidence="2" type="ORF">HO133_006086</name>
</gene>
<dbReference type="EMBL" id="JACCJB010000023">
    <property type="protein sequence ID" value="KAF6218128.1"/>
    <property type="molecule type" value="Genomic_DNA"/>
</dbReference>
<comment type="caution">
    <text evidence="2">The sequence shown here is derived from an EMBL/GenBank/DDBJ whole genome shotgun (WGS) entry which is preliminary data.</text>
</comment>
<evidence type="ECO:0000313" key="2">
    <source>
        <dbReference type="EMBL" id="KAF6218128.1"/>
    </source>
</evidence>
<proteinExistence type="predicted"/>
<feature type="signal peptide" evidence="1">
    <location>
        <begin position="1"/>
        <end position="19"/>
    </location>
</feature>
<evidence type="ECO:0000256" key="1">
    <source>
        <dbReference type="SAM" id="SignalP"/>
    </source>
</evidence>
<dbReference type="GeneID" id="59334491"/>
<feature type="chain" id="PRO_5034801540" evidence="1">
    <location>
        <begin position="20"/>
        <end position="351"/>
    </location>
</feature>
<protein>
    <submittedName>
        <fullName evidence="2">Uncharacterized protein</fullName>
    </submittedName>
</protein>
<dbReference type="Proteomes" id="UP000593566">
    <property type="component" value="Unassembled WGS sequence"/>
</dbReference>